<dbReference type="SUPFAM" id="SSF55811">
    <property type="entry name" value="Nudix"/>
    <property type="match status" value="1"/>
</dbReference>
<dbReference type="Gene3D" id="3.90.79.10">
    <property type="entry name" value="Nucleoside Triphosphate Pyrophosphohydrolase"/>
    <property type="match status" value="1"/>
</dbReference>
<dbReference type="PROSITE" id="PS51462">
    <property type="entry name" value="NUDIX"/>
    <property type="match status" value="1"/>
</dbReference>
<comment type="cofactor">
    <cofactor evidence="1">
        <name>Mg(2+)</name>
        <dbReference type="ChEBI" id="CHEBI:18420"/>
    </cofactor>
</comment>
<dbReference type="CDD" id="cd03424">
    <property type="entry name" value="NUDIX_ADPRase_Nudt5_UGPPase_Nudt14"/>
    <property type="match status" value="1"/>
</dbReference>
<accession>A0A951UEA3</accession>
<proteinExistence type="predicted"/>
<dbReference type="GO" id="GO:0006753">
    <property type="term" value="P:nucleoside phosphate metabolic process"/>
    <property type="evidence" value="ECO:0007669"/>
    <property type="project" value="TreeGrafter"/>
</dbReference>
<dbReference type="GO" id="GO:0019693">
    <property type="term" value="P:ribose phosphate metabolic process"/>
    <property type="evidence" value="ECO:0007669"/>
    <property type="project" value="TreeGrafter"/>
</dbReference>
<dbReference type="PANTHER" id="PTHR11839:SF18">
    <property type="entry name" value="NUDIX HYDROLASE DOMAIN-CONTAINING PROTEIN"/>
    <property type="match status" value="1"/>
</dbReference>
<dbReference type="InterPro" id="IPR000086">
    <property type="entry name" value="NUDIX_hydrolase_dom"/>
</dbReference>
<dbReference type="Proteomes" id="UP000715781">
    <property type="component" value="Unassembled WGS sequence"/>
</dbReference>
<name>A0A951UEA3_9NOST</name>
<protein>
    <submittedName>
        <fullName evidence="4">NUDIX hydrolase</fullName>
    </submittedName>
</protein>
<evidence type="ECO:0000256" key="1">
    <source>
        <dbReference type="ARBA" id="ARBA00001946"/>
    </source>
</evidence>
<evidence type="ECO:0000313" key="5">
    <source>
        <dbReference type="Proteomes" id="UP000715781"/>
    </source>
</evidence>
<dbReference type="InterPro" id="IPR015797">
    <property type="entry name" value="NUDIX_hydrolase-like_dom_sf"/>
</dbReference>
<dbReference type="AlphaFoldDB" id="A0A951UEA3"/>
<dbReference type="Pfam" id="PF00293">
    <property type="entry name" value="NUDIX"/>
    <property type="match status" value="1"/>
</dbReference>
<dbReference type="PANTHER" id="PTHR11839">
    <property type="entry name" value="UDP/ADP-SUGAR PYROPHOSPHATASE"/>
    <property type="match status" value="1"/>
</dbReference>
<gene>
    <name evidence="4" type="ORF">KME32_04060</name>
</gene>
<organism evidence="4 5">
    <name type="scientific">Mojavia pulchra JT2-VF2</name>
    <dbReference type="NCBI Taxonomy" id="287848"/>
    <lineage>
        <taxon>Bacteria</taxon>
        <taxon>Bacillati</taxon>
        <taxon>Cyanobacteriota</taxon>
        <taxon>Cyanophyceae</taxon>
        <taxon>Nostocales</taxon>
        <taxon>Nostocaceae</taxon>
    </lineage>
</organism>
<sequence length="185" mass="21062">MKKLEKWKIRKSVMVLNHHWCQVRQDEIELPNGKLIDDYFVNIKPDVALILPITTNQEIIFVRQYRHAVGEFFIELPAGSFDPHQESAEVAAVRELVEETGYVAQQVKKIATLYDKPSKDTNQIHLFLAENVIKVEEQQLDITEEIEVLLIPVESVLDKIAQGEISVAGSVAALFLGLNFLKVNK</sequence>
<evidence type="ECO:0000256" key="2">
    <source>
        <dbReference type="ARBA" id="ARBA00022801"/>
    </source>
</evidence>
<dbReference type="GO" id="GO:0016787">
    <property type="term" value="F:hydrolase activity"/>
    <property type="evidence" value="ECO:0007669"/>
    <property type="project" value="UniProtKB-KW"/>
</dbReference>
<comment type="caution">
    <text evidence="4">The sequence shown here is derived from an EMBL/GenBank/DDBJ whole genome shotgun (WGS) entry which is preliminary data.</text>
</comment>
<evidence type="ECO:0000259" key="3">
    <source>
        <dbReference type="PROSITE" id="PS51462"/>
    </source>
</evidence>
<evidence type="ECO:0000313" key="4">
    <source>
        <dbReference type="EMBL" id="MBW4560327.1"/>
    </source>
</evidence>
<reference evidence="4" key="2">
    <citation type="journal article" date="2022" name="Microbiol. Resour. Announc.">
        <title>Metagenome Sequencing to Explore Phylogenomics of Terrestrial Cyanobacteria.</title>
        <authorList>
            <person name="Ward R.D."/>
            <person name="Stajich J.E."/>
            <person name="Johansen J.R."/>
            <person name="Huntemann M."/>
            <person name="Clum A."/>
            <person name="Foster B."/>
            <person name="Foster B."/>
            <person name="Roux S."/>
            <person name="Palaniappan K."/>
            <person name="Varghese N."/>
            <person name="Mukherjee S."/>
            <person name="Reddy T.B.K."/>
            <person name="Daum C."/>
            <person name="Copeland A."/>
            <person name="Chen I.A."/>
            <person name="Ivanova N.N."/>
            <person name="Kyrpides N.C."/>
            <person name="Shapiro N."/>
            <person name="Eloe-Fadrosh E.A."/>
            <person name="Pietrasiak N."/>
        </authorList>
    </citation>
    <scope>NUCLEOTIDE SEQUENCE</scope>
    <source>
        <strain evidence="4">JT2-VF2</strain>
    </source>
</reference>
<keyword evidence="2 4" id="KW-0378">Hydrolase</keyword>
<feature type="domain" description="Nudix hydrolase" evidence="3">
    <location>
        <begin position="43"/>
        <end position="173"/>
    </location>
</feature>
<dbReference type="EMBL" id="JAHHHN010000002">
    <property type="protein sequence ID" value="MBW4560327.1"/>
    <property type="molecule type" value="Genomic_DNA"/>
</dbReference>
<reference evidence="4" key="1">
    <citation type="submission" date="2021-05" db="EMBL/GenBank/DDBJ databases">
        <authorList>
            <person name="Pietrasiak N."/>
            <person name="Ward R."/>
            <person name="Stajich J.E."/>
            <person name="Kurbessoian T."/>
        </authorList>
    </citation>
    <scope>NUCLEOTIDE SEQUENCE</scope>
    <source>
        <strain evidence="4">JT2-VF2</strain>
    </source>
</reference>